<evidence type="ECO:0000313" key="3">
    <source>
        <dbReference type="WBParaSite" id="TCONS_00000830.p1"/>
    </source>
</evidence>
<evidence type="ECO:0000313" key="1">
    <source>
        <dbReference type="Proteomes" id="UP000035681"/>
    </source>
</evidence>
<keyword evidence="1" id="KW-1185">Reference proteome</keyword>
<dbReference type="Proteomes" id="UP000035681">
    <property type="component" value="Unplaced"/>
</dbReference>
<name>A0A0K0EHF6_STRER</name>
<accession>A0A0K0EHF6</accession>
<dbReference type="WBParaSite" id="TCONS_00000830.p1">
    <property type="protein sequence ID" value="TCONS_00000830.p1"/>
    <property type="gene ID" value="XLOC_000795"/>
</dbReference>
<dbReference type="AlphaFoldDB" id="A0A0K0EHF6"/>
<sequence>MFYYINIIVILSIFEYNIIGQKWTEEDEARRIQMIKDQEKQLYEKEMSSYQRGYPTLPKTSQQIINENPYNNYESLTQKTILKKLPIQKYLTPSNNNWCYKCASPYIKLSPNMRQVIKNFLKIRRTSYPFDAVNDKCTKPTDLGVFQKQECISSYCQTIVLTDYDTGNSFTIRGCAENFGAIDPKFLDERDDNSCTKLHDNLEMYECICKNRKYCYAGNERNIPDSSINFMAQKSIQIVEENETTKNFNNNKLNSIVVIGFFIYFLL</sequence>
<dbReference type="WBParaSite" id="SSTP_0000891200.1">
    <property type="protein sequence ID" value="SSTP_0000891200.1"/>
    <property type="gene ID" value="SSTP_0000891200"/>
</dbReference>
<organism evidence="2">
    <name type="scientific">Strongyloides stercoralis</name>
    <name type="common">Threadworm</name>
    <dbReference type="NCBI Taxonomy" id="6248"/>
    <lineage>
        <taxon>Eukaryota</taxon>
        <taxon>Metazoa</taxon>
        <taxon>Ecdysozoa</taxon>
        <taxon>Nematoda</taxon>
        <taxon>Chromadorea</taxon>
        <taxon>Rhabditida</taxon>
        <taxon>Tylenchina</taxon>
        <taxon>Panagrolaimomorpha</taxon>
        <taxon>Strongyloidoidea</taxon>
        <taxon>Strongyloididae</taxon>
        <taxon>Strongyloides</taxon>
    </lineage>
</organism>
<reference evidence="2" key="1">
    <citation type="submission" date="2015-08" db="UniProtKB">
        <authorList>
            <consortium name="WormBaseParasite"/>
        </authorList>
    </citation>
    <scope>IDENTIFICATION</scope>
</reference>
<protein>
    <submittedName>
        <fullName evidence="2 3">Uncharacterized protein</fullName>
    </submittedName>
</protein>
<proteinExistence type="predicted"/>
<evidence type="ECO:0000313" key="2">
    <source>
        <dbReference type="WBParaSite" id="SSTP_0000891200.1"/>
    </source>
</evidence>